<feature type="region of interest" description="Disordered" evidence="1">
    <location>
        <begin position="68"/>
        <end position="96"/>
    </location>
</feature>
<name>A0A4C1ZZK5_EUMVA</name>
<evidence type="ECO:0000313" key="3">
    <source>
        <dbReference type="Proteomes" id="UP000299102"/>
    </source>
</evidence>
<gene>
    <name evidence="2" type="ORF">EVAR_64406_1</name>
</gene>
<organism evidence="2 3">
    <name type="scientific">Eumeta variegata</name>
    <name type="common">Bagworm moth</name>
    <name type="synonym">Eumeta japonica</name>
    <dbReference type="NCBI Taxonomy" id="151549"/>
    <lineage>
        <taxon>Eukaryota</taxon>
        <taxon>Metazoa</taxon>
        <taxon>Ecdysozoa</taxon>
        <taxon>Arthropoda</taxon>
        <taxon>Hexapoda</taxon>
        <taxon>Insecta</taxon>
        <taxon>Pterygota</taxon>
        <taxon>Neoptera</taxon>
        <taxon>Endopterygota</taxon>
        <taxon>Lepidoptera</taxon>
        <taxon>Glossata</taxon>
        <taxon>Ditrysia</taxon>
        <taxon>Tineoidea</taxon>
        <taxon>Psychidae</taxon>
        <taxon>Oiketicinae</taxon>
        <taxon>Eumeta</taxon>
    </lineage>
</organism>
<feature type="compositionally biased region" description="Basic residues" evidence="1">
    <location>
        <begin position="72"/>
        <end position="86"/>
    </location>
</feature>
<proteinExistence type="predicted"/>
<comment type="caution">
    <text evidence="2">The sequence shown here is derived from an EMBL/GenBank/DDBJ whole genome shotgun (WGS) entry which is preliminary data.</text>
</comment>
<sequence length="96" mass="10821">MATFEIHHRISSMVLSYRIVFKPCRFTIATSSSSRSGRRAHPCELARRRKGRDAPYLTQIKLAAGAAFTAKRNTRRARPAAHHRPPAPRTHLSSTL</sequence>
<evidence type="ECO:0000313" key="2">
    <source>
        <dbReference type="EMBL" id="GBP93148.1"/>
    </source>
</evidence>
<dbReference type="Proteomes" id="UP000299102">
    <property type="component" value="Unassembled WGS sequence"/>
</dbReference>
<keyword evidence="3" id="KW-1185">Reference proteome</keyword>
<reference evidence="2 3" key="1">
    <citation type="journal article" date="2019" name="Commun. Biol.">
        <title>The bagworm genome reveals a unique fibroin gene that provides high tensile strength.</title>
        <authorList>
            <person name="Kono N."/>
            <person name="Nakamura H."/>
            <person name="Ohtoshi R."/>
            <person name="Tomita M."/>
            <person name="Numata K."/>
            <person name="Arakawa K."/>
        </authorList>
    </citation>
    <scope>NUCLEOTIDE SEQUENCE [LARGE SCALE GENOMIC DNA]</scope>
</reference>
<dbReference type="EMBL" id="BGZK01002343">
    <property type="protein sequence ID" value="GBP93148.1"/>
    <property type="molecule type" value="Genomic_DNA"/>
</dbReference>
<accession>A0A4C1ZZK5</accession>
<protein>
    <submittedName>
        <fullName evidence="2">Uncharacterized protein</fullName>
    </submittedName>
</protein>
<evidence type="ECO:0000256" key="1">
    <source>
        <dbReference type="SAM" id="MobiDB-lite"/>
    </source>
</evidence>
<dbReference type="AlphaFoldDB" id="A0A4C1ZZK5"/>